<dbReference type="EMBL" id="JAPFFF010000035">
    <property type="protein sequence ID" value="KAK8843190.1"/>
    <property type="molecule type" value="Genomic_DNA"/>
</dbReference>
<comment type="caution">
    <text evidence="2">The sequence shown here is derived from an EMBL/GenBank/DDBJ whole genome shotgun (WGS) entry which is preliminary data.</text>
</comment>
<feature type="coiled-coil region" evidence="1">
    <location>
        <begin position="5"/>
        <end position="60"/>
    </location>
</feature>
<evidence type="ECO:0000256" key="1">
    <source>
        <dbReference type="SAM" id="Coils"/>
    </source>
</evidence>
<dbReference type="SUPFAM" id="SSF49842">
    <property type="entry name" value="TNF-like"/>
    <property type="match status" value="1"/>
</dbReference>
<name>A0ABR2HAD3_9EUKA</name>
<sequence length="218" mass="25010">MNGKFEQMQNRIDELVVELNQVKEENAELISSNKEMVERISRLEETIHRMDDQRREQMERTEQINTEIANIKKLIPNPPPFSVHFEIGLNNPAIPIKVFPWGNIVPLNKVISDSNNTFNINEHCFVIPVSGVWMIQGQCQILNQQVQDSFFHIGIDKNGATITGNGFYHKAQGQEFMAITWVGDCIQGDKIYLQVYENTQVNSFLASLKGYLMTPNLE</sequence>
<proteinExistence type="predicted"/>
<organism evidence="2 3">
    <name type="scientific">Tritrichomonas musculus</name>
    <dbReference type="NCBI Taxonomy" id="1915356"/>
    <lineage>
        <taxon>Eukaryota</taxon>
        <taxon>Metamonada</taxon>
        <taxon>Parabasalia</taxon>
        <taxon>Tritrichomonadida</taxon>
        <taxon>Tritrichomonadidae</taxon>
        <taxon>Tritrichomonas</taxon>
    </lineage>
</organism>
<evidence type="ECO:0000313" key="2">
    <source>
        <dbReference type="EMBL" id="KAK8843190.1"/>
    </source>
</evidence>
<accession>A0ABR2HAD3</accession>
<dbReference type="InterPro" id="IPR008983">
    <property type="entry name" value="Tumour_necrosis_fac-like_dom"/>
</dbReference>
<protein>
    <submittedName>
        <fullName evidence="2">Uncharacterized protein</fullName>
    </submittedName>
</protein>
<reference evidence="2 3" key="1">
    <citation type="submission" date="2024-04" db="EMBL/GenBank/DDBJ databases">
        <title>Tritrichomonas musculus Genome.</title>
        <authorList>
            <person name="Alves-Ferreira E."/>
            <person name="Grigg M."/>
            <person name="Lorenzi H."/>
            <person name="Galac M."/>
        </authorList>
    </citation>
    <scope>NUCLEOTIDE SEQUENCE [LARGE SCALE GENOMIC DNA]</scope>
    <source>
        <strain evidence="2 3">EAF2021</strain>
    </source>
</reference>
<dbReference type="Proteomes" id="UP001470230">
    <property type="component" value="Unassembled WGS sequence"/>
</dbReference>
<evidence type="ECO:0000313" key="3">
    <source>
        <dbReference type="Proteomes" id="UP001470230"/>
    </source>
</evidence>
<dbReference type="Gene3D" id="2.60.120.40">
    <property type="match status" value="1"/>
</dbReference>
<keyword evidence="3" id="KW-1185">Reference proteome</keyword>
<keyword evidence="1" id="KW-0175">Coiled coil</keyword>
<gene>
    <name evidence="2" type="ORF">M9Y10_025036</name>
</gene>